<dbReference type="InterPro" id="IPR036291">
    <property type="entry name" value="NAD(P)-bd_dom_sf"/>
</dbReference>
<dbReference type="GO" id="GO:0019878">
    <property type="term" value="P:lysine biosynthetic process via aminoadipic acid"/>
    <property type="evidence" value="ECO:0007669"/>
    <property type="project" value="UniProtKB-UniRule"/>
</dbReference>
<gene>
    <name evidence="6" type="primary">lysY</name>
    <name evidence="9" type="ORF">SE17_06675</name>
</gene>
<keyword evidence="10" id="KW-1185">Reference proteome</keyword>
<dbReference type="EC" id="1.2.1.103" evidence="6"/>
<dbReference type="InterPro" id="IPR050085">
    <property type="entry name" value="AGPR"/>
</dbReference>
<feature type="binding site" evidence="6">
    <location>
        <begin position="11"/>
        <end position="14"/>
    </location>
    <ligand>
        <name>NADP(+)</name>
        <dbReference type="ChEBI" id="CHEBI:58349"/>
    </ligand>
</feature>
<protein>
    <recommendedName>
        <fullName evidence="6">Putative [LysW]-L-2-aminoadipate 6-phosphate reductase</fullName>
        <ecNumber evidence="6">1.2.1.103</ecNumber>
    </recommendedName>
</protein>
<keyword evidence="1 6" id="KW-0963">Cytoplasm</keyword>
<dbReference type="GO" id="GO:0043870">
    <property type="term" value="F:N-acetyl-gamma-aminoadipyl-phosphate reductase activity"/>
    <property type="evidence" value="ECO:0007669"/>
    <property type="project" value="RHEA"/>
</dbReference>
<dbReference type="SUPFAM" id="SSF55347">
    <property type="entry name" value="Glyceraldehyde-3-phosphate dehydrogenase-like, C-terminal domain"/>
    <property type="match status" value="1"/>
</dbReference>
<comment type="pathway">
    <text evidence="6">Amino-acid biosynthesis; L-lysine biosynthesis via AAA pathway; L-lysine from L-alpha-aminoadipate (Thermus route): step 3/5.</text>
</comment>
<dbReference type="AlphaFoldDB" id="A0A0P9HGK9"/>
<dbReference type="GO" id="GO:0006526">
    <property type="term" value="P:L-arginine biosynthetic process"/>
    <property type="evidence" value="ECO:0007669"/>
    <property type="project" value="InterPro"/>
</dbReference>
<comment type="subcellular location">
    <subcellularLocation>
        <location evidence="6">Cytoplasm</location>
    </subcellularLocation>
</comment>
<evidence type="ECO:0000256" key="4">
    <source>
        <dbReference type="ARBA" id="ARBA00023002"/>
    </source>
</evidence>
<evidence type="ECO:0000259" key="8">
    <source>
        <dbReference type="SMART" id="SM00859"/>
    </source>
</evidence>
<dbReference type="Proteomes" id="UP000050509">
    <property type="component" value="Unassembled WGS sequence"/>
</dbReference>
<dbReference type="PATRIC" id="fig|186479.3.peg.1806"/>
<dbReference type="InterPro" id="IPR000534">
    <property type="entry name" value="Semialdehyde_DH_NAD-bd"/>
</dbReference>
<keyword evidence="2 6" id="KW-0028">Amino-acid biosynthesis</keyword>
<dbReference type="GO" id="GO:0003942">
    <property type="term" value="F:N-acetyl-gamma-glutamyl-phosphate reductase activity"/>
    <property type="evidence" value="ECO:0007669"/>
    <property type="project" value="InterPro"/>
</dbReference>
<evidence type="ECO:0000256" key="2">
    <source>
        <dbReference type="ARBA" id="ARBA00022605"/>
    </source>
</evidence>
<feature type="active site" evidence="6">
    <location>
        <position position="148"/>
    </location>
</feature>
<dbReference type="SMART" id="SM00859">
    <property type="entry name" value="Semialdhyde_dh"/>
    <property type="match status" value="1"/>
</dbReference>
<comment type="function">
    <text evidence="6">Catalyzes the NADPH-dependent reduction of [LysW]-aminoadipate 6-phosphate to yield [LysW]-aminoadipate 6-semialdehyde.</text>
</comment>
<dbReference type="InterPro" id="IPR058924">
    <property type="entry name" value="AGPR_dimerisation_dom"/>
</dbReference>
<sequence>MTIRASIIGASGYVGGELARLLLFHPEVELAQVTSERLAGKPFTSTHPNLRGHTALQYVPMSKVEPCDVLFLALPHGEAASRIEQFAALAPRIVDCSADFRLRDPAAYERWYGTPHPAPAWLEKFTYGLPELNRTAIQAASYVSGVGCNATATNLALLPLVRAGLLDSARDVVVEVKVGSSEGGASSGDSSHHPERSHAVRSFAPVGHRHTAEVLQATGLEHVHLSITSVELVRGALATAHVFPGSAVAEKDLWRVYRSAYNSEPFVRIVRERQGNYRLPEPKILAGSNFAEVGFALDEASGRVVSICAIDKLMKGAAGTAVQCMNLMCGFDERAGLGFPGLHPV</sequence>
<accession>A0A0P9HGK9</accession>
<dbReference type="InterPro" id="IPR037535">
    <property type="entry name" value="LysY"/>
</dbReference>
<dbReference type="HAMAP" id="MF_02083">
    <property type="entry name" value="LysY"/>
    <property type="match status" value="1"/>
</dbReference>
<feature type="region of interest" description="Disordered" evidence="7">
    <location>
        <begin position="180"/>
        <end position="199"/>
    </location>
</feature>
<evidence type="ECO:0000256" key="6">
    <source>
        <dbReference type="HAMAP-Rule" id="MF_02083"/>
    </source>
</evidence>
<evidence type="ECO:0000256" key="5">
    <source>
        <dbReference type="ARBA" id="ARBA00023154"/>
    </source>
</evidence>
<comment type="caution">
    <text evidence="6">Lacks conserved residue(s) required for the propagation of feature annotation.</text>
</comment>
<evidence type="ECO:0000313" key="9">
    <source>
        <dbReference type="EMBL" id="KPV53946.1"/>
    </source>
</evidence>
<comment type="catalytic activity">
    <reaction evidence="6">
        <text>[amino-group carrier protein]-C-terminal-N-(1-carboxy-5-oxopentan-1-yl)-L-glutamine + phosphate + NADP(+) = [amino-group carrier protein]-C-terminal-N-(1-carboxy-5-phosphooxy-5-oxopentan-1-yl)-L-glutamine + NADPH + H(+)</text>
        <dbReference type="Rhea" id="RHEA:41948"/>
        <dbReference type="Rhea" id="RHEA-COMP:9712"/>
        <dbReference type="Rhea" id="RHEA-COMP:9714"/>
        <dbReference type="ChEBI" id="CHEBI:15378"/>
        <dbReference type="ChEBI" id="CHEBI:43474"/>
        <dbReference type="ChEBI" id="CHEBI:57783"/>
        <dbReference type="ChEBI" id="CHEBI:58349"/>
        <dbReference type="ChEBI" id="CHEBI:78499"/>
        <dbReference type="ChEBI" id="CHEBI:78501"/>
        <dbReference type="EC" id="1.2.1.103"/>
    </reaction>
</comment>
<dbReference type="Gene3D" id="3.40.50.720">
    <property type="entry name" value="NAD(P)-binding Rossmann-like Domain"/>
    <property type="match status" value="1"/>
</dbReference>
<evidence type="ECO:0000256" key="3">
    <source>
        <dbReference type="ARBA" id="ARBA00022857"/>
    </source>
</evidence>
<keyword evidence="3 6" id="KW-0521">NADP</keyword>
<dbReference type="HAMAP" id="MF_00150">
    <property type="entry name" value="ArgC_type1"/>
    <property type="match status" value="1"/>
</dbReference>
<keyword evidence="4 6" id="KW-0560">Oxidoreductase</keyword>
<dbReference type="CDD" id="cd23939">
    <property type="entry name" value="AGPR_1_C_LysY"/>
    <property type="match status" value="1"/>
</dbReference>
<comment type="caution">
    <text evidence="9">The sequence shown here is derived from an EMBL/GenBank/DDBJ whole genome shotgun (WGS) entry which is preliminary data.</text>
</comment>
<proteinExistence type="inferred from homology"/>
<evidence type="ECO:0000256" key="7">
    <source>
        <dbReference type="SAM" id="MobiDB-lite"/>
    </source>
</evidence>
<dbReference type="Gene3D" id="3.30.360.10">
    <property type="entry name" value="Dihydrodipicolinate Reductase, domain 2"/>
    <property type="match status" value="1"/>
</dbReference>
<reference evidence="9 10" key="1">
    <citation type="submission" date="2015-09" db="EMBL/GenBank/DDBJ databases">
        <title>Draft genome sequence of Kouleothrix aurantiaca JCM 19913.</title>
        <authorList>
            <person name="Hemp J."/>
        </authorList>
    </citation>
    <scope>NUCLEOTIDE SEQUENCE [LARGE SCALE GENOMIC DNA]</scope>
    <source>
        <strain evidence="9 10">COM-B</strain>
    </source>
</reference>
<dbReference type="GO" id="GO:0051287">
    <property type="term" value="F:NAD binding"/>
    <property type="evidence" value="ECO:0007669"/>
    <property type="project" value="InterPro"/>
</dbReference>
<keyword evidence="5 6" id="KW-0457">Lysine biosynthesis</keyword>
<dbReference type="Pfam" id="PF01118">
    <property type="entry name" value="Semialdhyde_dh"/>
    <property type="match status" value="1"/>
</dbReference>
<dbReference type="GO" id="GO:0070401">
    <property type="term" value="F:NADP+ binding"/>
    <property type="evidence" value="ECO:0007669"/>
    <property type="project" value="InterPro"/>
</dbReference>
<dbReference type="Pfam" id="PF22698">
    <property type="entry name" value="Semialdhyde_dhC_1"/>
    <property type="match status" value="1"/>
</dbReference>
<dbReference type="NCBIfam" id="TIGR01850">
    <property type="entry name" value="argC"/>
    <property type="match status" value="1"/>
</dbReference>
<comment type="similarity">
    <text evidence="6">Belongs to the NAGSA dehydrogenase family. Type 1 subfamily. LysY sub-subfamily.</text>
</comment>
<dbReference type="SUPFAM" id="SSF51735">
    <property type="entry name" value="NAD(P)-binding Rossmann-fold domains"/>
    <property type="match status" value="1"/>
</dbReference>
<dbReference type="UniPathway" id="UPA00033">
    <property type="reaction ID" value="UER00037"/>
</dbReference>
<organism evidence="9 10">
    <name type="scientific">Kouleothrix aurantiaca</name>
    <dbReference type="NCBI Taxonomy" id="186479"/>
    <lineage>
        <taxon>Bacteria</taxon>
        <taxon>Bacillati</taxon>
        <taxon>Chloroflexota</taxon>
        <taxon>Chloroflexia</taxon>
        <taxon>Chloroflexales</taxon>
        <taxon>Roseiflexineae</taxon>
        <taxon>Roseiflexaceae</taxon>
        <taxon>Kouleothrix</taxon>
    </lineage>
</organism>
<dbReference type="EMBL" id="LJCR01000144">
    <property type="protein sequence ID" value="KPV53946.1"/>
    <property type="molecule type" value="Genomic_DNA"/>
</dbReference>
<dbReference type="PANTHER" id="PTHR32338">
    <property type="entry name" value="N-ACETYL-GAMMA-GLUTAMYL-PHOSPHATE REDUCTASE, CHLOROPLASTIC-RELATED-RELATED"/>
    <property type="match status" value="1"/>
</dbReference>
<dbReference type="PANTHER" id="PTHR32338:SF11">
    <property type="entry name" value="[LYSW]-L-2-AMINOADIPATE_[LYSW]-L-GLUTAMATE PHOSPHATE REDUCTASE-RELATED"/>
    <property type="match status" value="1"/>
</dbReference>
<dbReference type="GO" id="GO:0005737">
    <property type="term" value="C:cytoplasm"/>
    <property type="evidence" value="ECO:0007669"/>
    <property type="project" value="UniProtKB-SubCell"/>
</dbReference>
<evidence type="ECO:0000256" key="1">
    <source>
        <dbReference type="ARBA" id="ARBA00022490"/>
    </source>
</evidence>
<dbReference type="InterPro" id="IPR000706">
    <property type="entry name" value="AGPR_type-1"/>
</dbReference>
<evidence type="ECO:0000313" key="10">
    <source>
        <dbReference type="Proteomes" id="UP000050509"/>
    </source>
</evidence>
<name>A0A0P9HGK9_9CHLR</name>
<feature type="domain" description="Semialdehyde dehydrogenase NAD-binding" evidence="8">
    <location>
        <begin position="4"/>
        <end position="140"/>
    </location>
</feature>
<dbReference type="CDD" id="cd24151">
    <property type="entry name" value="AGPR_1_N_LysY"/>
    <property type="match status" value="1"/>
</dbReference>